<accession>A0A8J2KIH4</accession>
<evidence type="ECO:0000256" key="1">
    <source>
        <dbReference type="SAM" id="MobiDB-lite"/>
    </source>
</evidence>
<dbReference type="EMBL" id="CAJVCH010385215">
    <property type="protein sequence ID" value="CAG7817027.1"/>
    <property type="molecule type" value="Genomic_DNA"/>
</dbReference>
<dbReference type="Proteomes" id="UP000708208">
    <property type="component" value="Unassembled WGS sequence"/>
</dbReference>
<organism evidence="2 3">
    <name type="scientific">Allacma fusca</name>
    <dbReference type="NCBI Taxonomy" id="39272"/>
    <lineage>
        <taxon>Eukaryota</taxon>
        <taxon>Metazoa</taxon>
        <taxon>Ecdysozoa</taxon>
        <taxon>Arthropoda</taxon>
        <taxon>Hexapoda</taxon>
        <taxon>Collembola</taxon>
        <taxon>Symphypleona</taxon>
        <taxon>Sminthuridae</taxon>
        <taxon>Allacma</taxon>
    </lineage>
</organism>
<sequence length="94" mass="10633">MKIGFLKSEAQKLLQELVAGRNELEMLHARMDNIYRRITEMGNHGRRLFSKRFIQFHKKTVGSRSIENRANGVTLRGQGPTAALGNQHLVDSTG</sequence>
<protein>
    <submittedName>
        <fullName evidence="2">Uncharacterized protein</fullName>
    </submittedName>
</protein>
<evidence type="ECO:0000313" key="3">
    <source>
        <dbReference type="Proteomes" id="UP000708208"/>
    </source>
</evidence>
<name>A0A8J2KIH4_9HEXA</name>
<proteinExistence type="predicted"/>
<comment type="caution">
    <text evidence="2">The sequence shown here is derived from an EMBL/GenBank/DDBJ whole genome shotgun (WGS) entry which is preliminary data.</text>
</comment>
<dbReference type="AlphaFoldDB" id="A0A8J2KIH4"/>
<feature type="region of interest" description="Disordered" evidence="1">
    <location>
        <begin position="71"/>
        <end position="94"/>
    </location>
</feature>
<keyword evidence="3" id="KW-1185">Reference proteome</keyword>
<gene>
    <name evidence="2" type="ORF">AFUS01_LOCUS27615</name>
</gene>
<evidence type="ECO:0000313" key="2">
    <source>
        <dbReference type="EMBL" id="CAG7817027.1"/>
    </source>
</evidence>
<reference evidence="2" key="1">
    <citation type="submission" date="2021-06" db="EMBL/GenBank/DDBJ databases">
        <authorList>
            <person name="Hodson N. C."/>
            <person name="Mongue J. A."/>
            <person name="Jaron S. K."/>
        </authorList>
    </citation>
    <scope>NUCLEOTIDE SEQUENCE</scope>
</reference>